<dbReference type="PANTHER" id="PTHR46535">
    <property type="entry name" value="NEDD4-BINDING PROTEIN 2"/>
    <property type="match status" value="1"/>
</dbReference>
<dbReference type="GO" id="GO:0005634">
    <property type="term" value="C:nucleus"/>
    <property type="evidence" value="ECO:0007669"/>
    <property type="project" value="TreeGrafter"/>
</dbReference>
<evidence type="ECO:0000256" key="2">
    <source>
        <dbReference type="SAM" id="MobiDB-lite"/>
    </source>
</evidence>
<name>A0A194PL68_PAPXU</name>
<dbReference type="SUPFAM" id="SSF52540">
    <property type="entry name" value="P-loop containing nucleoside triphosphate hydrolases"/>
    <property type="match status" value="1"/>
</dbReference>
<evidence type="ECO:0000313" key="6">
    <source>
        <dbReference type="Proteomes" id="UP000053268"/>
    </source>
</evidence>
<dbReference type="InterPro" id="IPR013899">
    <property type="entry name" value="DUF1771"/>
</dbReference>
<dbReference type="EMBL" id="KQ459600">
    <property type="protein sequence ID" value="KPI94176.1"/>
    <property type="molecule type" value="Genomic_DNA"/>
</dbReference>
<feature type="compositionally biased region" description="Polar residues" evidence="2">
    <location>
        <begin position="407"/>
        <end position="416"/>
    </location>
</feature>
<feature type="region of interest" description="Disordered" evidence="2">
    <location>
        <begin position="660"/>
        <end position="680"/>
    </location>
</feature>
<protein>
    <submittedName>
        <fullName evidence="5">NEDD4-binding protein 2-like 2</fullName>
    </submittedName>
</protein>
<evidence type="ECO:0000259" key="4">
    <source>
        <dbReference type="PROSITE" id="PS51140"/>
    </source>
</evidence>
<evidence type="ECO:0000256" key="1">
    <source>
        <dbReference type="SAM" id="Coils"/>
    </source>
</evidence>
<feature type="region of interest" description="Disordered" evidence="2">
    <location>
        <begin position="77"/>
        <end position="113"/>
    </location>
</feature>
<feature type="compositionally biased region" description="Acidic residues" evidence="2">
    <location>
        <begin position="666"/>
        <end position="679"/>
    </location>
</feature>
<dbReference type="Gene3D" id="3.40.50.300">
    <property type="entry name" value="P-loop containing nucleotide triphosphate hydrolases"/>
    <property type="match status" value="1"/>
</dbReference>
<feature type="region of interest" description="Disordered" evidence="2">
    <location>
        <begin position="454"/>
        <end position="492"/>
    </location>
</feature>
<organism evidence="5 6">
    <name type="scientific">Papilio xuthus</name>
    <name type="common">Asian swallowtail butterfly</name>
    <dbReference type="NCBI Taxonomy" id="66420"/>
    <lineage>
        <taxon>Eukaryota</taxon>
        <taxon>Metazoa</taxon>
        <taxon>Ecdysozoa</taxon>
        <taxon>Arthropoda</taxon>
        <taxon>Hexapoda</taxon>
        <taxon>Insecta</taxon>
        <taxon>Pterygota</taxon>
        <taxon>Neoptera</taxon>
        <taxon>Endopterygota</taxon>
        <taxon>Lepidoptera</taxon>
        <taxon>Glossata</taxon>
        <taxon>Ditrysia</taxon>
        <taxon>Papilionoidea</taxon>
        <taxon>Papilionidae</taxon>
        <taxon>Papilioninae</taxon>
        <taxon>Papilio</taxon>
    </lineage>
</organism>
<dbReference type="Pfam" id="PF13671">
    <property type="entry name" value="AAA_33"/>
    <property type="match status" value="1"/>
</dbReference>
<feature type="domain" description="Smr" evidence="3">
    <location>
        <begin position="1141"/>
        <end position="1224"/>
    </location>
</feature>
<proteinExistence type="predicted"/>
<feature type="domain" description="CUE" evidence="4">
    <location>
        <begin position="973"/>
        <end position="1015"/>
    </location>
</feature>
<sequence length="1234" mass="140096">MEDSLSDQEGVYHDVTETLYQTFGQVLTRDVICAIVEGCNGDIDQSANAIMNMTNENEAQPPDVENNVEVHQPTIIPQTQSLDINSNDSNTAQNITETDPQNGTPLGESQNIENNIEPHNPSSEGNMAQSNVSYSGVAQSGAKPNRHTNNKLNTIPKSDLNFWTTQIKQILTHHNNGSRILIIMRGVPGSGKTYLARKILEATIGGPKCDFSMHIFSADDYFFIKGFYQYDRMKLQDAHIWNHTKARSAMKRGVSPVIIDNTNIEVWEMEPYLRDGVNNGYLIEIVQPNTSWAKKANTLSRKNIHNVPLATIKRMLSNFRDGISAETLMTSYKLSYPNHLIPPVLRNFPIIPMQTVPTEHSNSNGNAVSSVEHSEHNCNTSPDNMTVQNKEKIDNPPRSSSSDEETQNITENNDDFSNTKDTLKEDNQIDNTLEQHTEPNVQIEELEKIDEAWESNEKWEDDPAGDQKTGNRKEVMCENEVLENSKPPRSKLNKFKRSLEDTKPDTDNLLAKCHDWSKIDMFMQPWDDNSKVDEEIPLIVVEKVSSGTSTDLGGMNVSDVNKASKVLSAVPRNINLYYMPLDKEKIPEKRMLDMSTMTDEETLAEVFEDRKKKMKFAIFRDTFKNIRKKDLKNVLDICQGNVQWASELMLDNVANSVFPQVKSDDSSDSEDSSDSDEENSCAVKITSKHGDADVDSKSSQCAEADQISDKTINKIPCDNSQPSTSMNTDQLLVNSTDVTLTSRKGKKANTSEYHVNLKRQIEKNVVISENHYSKHCLKIRNQRQGIRPEVTVNQEDIKVDNAEVPSSTQSPDYAVPSTSNALMEIQTNEIALVNGSNSDESENNFPKSENTVNVNLSWDFISKLDEHFGRDDMNYPEYVSPIVNMPESLLNEINAFWMESYINQSEAKYKETELMIQQDEEIARELERQEFELNTPTEPTTSDLEDLMDTELSLSWQNKVISDWNKDKTLDLAARITRENLNNLFPDMHPQYLSEVLIAHDNNFNNTVEGLLLSTGKSEILERENGLRDFIMARGTEHREKLRNECKKQLSLTEPPFIASGKKVDMKLFERFRNQAEMHLTRRNRVYQKIRENMSNGNMQVARYYSDIAAMHTQGYDHANSLAVAALIQVGTSENDYTATMDLHHLRVREAMEGLDLFLDSNIHRLREIKGKKSVKYMTLYFITGRGLHSPGLPRIKPAVQKRLAQRGIVFKERNPGLLMAKVYAGHRMTYEVA</sequence>
<dbReference type="AlphaFoldDB" id="A0A194PL68"/>
<keyword evidence="1" id="KW-0175">Coiled coil</keyword>
<evidence type="ECO:0000259" key="3">
    <source>
        <dbReference type="PROSITE" id="PS50828"/>
    </source>
</evidence>
<dbReference type="Gene3D" id="3.30.1370.110">
    <property type="match status" value="1"/>
</dbReference>
<dbReference type="InterPro" id="IPR036063">
    <property type="entry name" value="Smr_dom_sf"/>
</dbReference>
<dbReference type="PROSITE" id="PS50828">
    <property type="entry name" value="SMR"/>
    <property type="match status" value="1"/>
</dbReference>
<feature type="compositionally biased region" description="Polar residues" evidence="2">
    <location>
        <begin position="356"/>
        <end position="388"/>
    </location>
</feature>
<reference evidence="5 6" key="1">
    <citation type="journal article" date="2015" name="Nat. Commun.">
        <title>Outbred genome sequencing and CRISPR/Cas9 gene editing in butterflies.</title>
        <authorList>
            <person name="Li X."/>
            <person name="Fan D."/>
            <person name="Zhang W."/>
            <person name="Liu G."/>
            <person name="Zhang L."/>
            <person name="Zhao L."/>
            <person name="Fang X."/>
            <person name="Chen L."/>
            <person name="Dong Y."/>
            <person name="Chen Y."/>
            <person name="Ding Y."/>
            <person name="Zhao R."/>
            <person name="Feng M."/>
            <person name="Zhu Y."/>
            <person name="Feng Y."/>
            <person name="Jiang X."/>
            <person name="Zhu D."/>
            <person name="Xiang H."/>
            <person name="Feng X."/>
            <person name="Li S."/>
            <person name="Wang J."/>
            <person name="Zhang G."/>
            <person name="Kronforst M.R."/>
            <person name="Wang W."/>
        </authorList>
    </citation>
    <scope>NUCLEOTIDE SEQUENCE [LARGE SCALE GENOMIC DNA]</scope>
    <source>
        <strain evidence="5">Ya'a_city_454_Px</strain>
        <tissue evidence="5">Whole body</tissue>
    </source>
</reference>
<dbReference type="PANTHER" id="PTHR46535:SF1">
    <property type="entry name" value="NEDD4-BINDING PROTEIN 2"/>
    <property type="match status" value="1"/>
</dbReference>
<dbReference type="STRING" id="66420.A0A194PL68"/>
<dbReference type="Proteomes" id="UP000053268">
    <property type="component" value="Unassembled WGS sequence"/>
</dbReference>
<dbReference type="InterPro" id="IPR027417">
    <property type="entry name" value="P-loop_NTPase"/>
</dbReference>
<dbReference type="PROSITE" id="PS51140">
    <property type="entry name" value="CUE"/>
    <property type="match status" value="1"/>
</dbReference>
<dbReference type="InterPro" id="IPR003892">
    <property type="entry name" value="CUE"/>
</dbReference>
<dbReference type="SMART" id="SM00463">
    <property type="entry name" value="SMR"/>
    <property type="match status" value="1"/>
</dbReference>
<dbReference type="GO" id="GO:0043130">
    <property type="term" value="F:ubiquitin binding"/>
    <property type="evidence" value="ECO:0007669"/>
    <property type="project" value="InterPro"/>
</dbReference>
<dbReference type="CDD" id="cd14279">
    <property type="entry name" value="CUE"/>
    <property type="match status" value="1"/>
</dbReference>
<dbReference type="GO" id="GO:0004519">
    <property type="term" value="F:endonuclease activity"/>
    <property type="evidence" value="ECO:0007669"/>
    <property type="project" value="TreeGrafter"/>
</dbReference>
<evidence type="ECO:0000313" key="5">
    <source>
        <dbReference type="EMBL" id="KPI94176.1"/>
    </source>
</evidence>
<dbReference type="InterPro" id="IPR002625">
    <property type="entry name" value="Smr_dom"/>
</dbReference>
<feature type="region of interest" description="Disordered" evidence="2">
    <location>
        <begin position="356"/>
        <end position="422"/>
    </location>
</feature>
<dbReference type="Pfam" id="PF08590">
    <property type="entry name" value="DUF1771"/>
    <property type="match status" value="1"/>
</dbReference>
<feature type="coiled-coil region" evidence="1">
    <location>
        <begin position="902"/>
        <end position="929"/>
    </location>
</feature>
<dbReference type="InterPro" id="IPR052772">
    <property type="entry name" value="Endo/PolyKinase_Domain-Protein"/>
</dbReference>
<keyword evidence="6" id="KW-1185">Reference proteome</keyword>
<dbReference type="SUPFAM" id="SSF160443">
    <property type="entry name" value="SMR domain-like"/>
    <property type="match status" value="1"/>
</dbReference>
<accession>A0A194PL68</accession>
<gene>
    <name evidence="5" type="ORF">RR46_06627</name>
</gene>